<reference evidence="2" key="1">
    <citation type="submission" date="2014-09" db="EMBL/GenBank/DDBJ databases">
        <title>Genome sequence of the luminous mushroom Mycena chlorophos for searching fungal bioluminescence genes.</title>
        <authorList>
            <person name="Tanaka Y."/>
            <person name="Kasuga D."/>
            <person name="Oba Y."/>
            <person name="Hase S."/>
            <person name="Sato K."/>
            <person name="Oba Y."/>
            <person name="Sakakibara Y."/>
        </authorList>
    </citation>
    <scope>NUCLEOTIDE SEQUENCE</scope>
</reference>
<evidence type="ECO:0000256" key="1">
    <source>
        <dbReference type="SAM" id="MobiDB-lite"/>
    </source>
</evidence>
<sequence length="154" mass="16798">MGNRALVVVKSKTRRYVRDGQQRAFREPPPPFPAIARTSSSPPLAPQAGGLSVAPTRETSLRRQDADSAFSASEMEPGRKRHRRRWLGWRHVCPLGLGSMGWERWPGHWRGRKGGKGRASNQTCVSALQGTQRPSPTPSSVSSARPPAATAHAS</sequence>
<evidence type="ECO:0000313" key="3">
    <source>
        <dbReference type="Proteomes" id="UP000815677"/>
    </source>
</evidence>
<dbReference type="EMBL" id="DF844265">
    <property type="protein sequence ID" value="GAT48097.1"/>
    <property type="molecule type" value="Genomic_DNA"/>
</dbReference>
<dbReference type="Proteomes" id="UP000815677">
    <property type="component" value="Unassembled WGS sequence"/>
</dbReference>
<organism evidence="2 3">
    <name type="scientific">Mycena chlorophos</name>
    <name type="common">Agaric fungus</name>
    <name type="synonym">Agaricus chlorophos</name>
    <dbReference type="NCBI Taxonomy" id="658473"/>
    <lineage>
        <taxon>Eukaryota</taxon>
        <taxon>Fungi</taxon>
        <taxon>Dikarya</taxon>
        <taxon>Basidiomycota</taxon>
        <taxon>Agaricomycotina</taxon>
        <taxon>Agaricomycetes</taxon>
        <taxon>Agaricomycetidae</taxon>
        <taxon>Agaricales</taxon>
        <taxon>Marasmiineae</taxon>
        <taxon>Mycenaceae</taxon>
        <taxon>Mycena</taxon>
    </lineage>
</organism>
<feature type="non-terminal residue" evidence="2">
    <location>
        <position position="1"/>
    </location>
</feature>
<protein>
    <submittedName>
        <fullName evidence="2">Uncharacterized protein</fullName>
    </submittedName>
</protein>
<keyword evidence="3" id="KW-1185">Reference proteome</keyword>
<feature type="region of interest" description="Disordered" evidence="1">
    <location>
        <begin position="108"/>
        <end position="154"/>
    </location>
</feature>
<evidence type="ECO:0000313" key="2">
    <source>
        <dbReference type="EMBL" id="GAT48097.1"/>
    </source>
</evidence>
<gene>
    <name evidence="2" type="ORF">MCHLO_05530</name>
</gene>
<feature type="compositionally biased region" description="Low complexity" evidence="1">
    <location>
        <begin position="138"/>
        <end position="154"/>
    </location>
</feature>
<feature type="non-terminal residue" evidence="2">
    <location>
        <position position="154"/>
    </location>
</feature>
<feature type="region of interest" description="Disordered" evidence="1">
    <location>
        <begin position="17"/>
        <end position="84"/>
    </location>
</feature>
<name>A0ABQ0LC25_MYCCL</name>
<feature type="compositionally biased region" description="Basic and acidic residues" evidence="1">
    <location>
        <begin position="17"/>
        <end position="26"/>
    </location>
</feature>
<feature type="compositionally biased region" description="Polar residues" evidence="1">
    <location>
        <begin position="119"/>
        <end position="132"/>
    </location>
</feature>
<accession>A0ABQ0LC25</accession>
<proteinExistence type="predicted"/>